<reference evidence="2 3" key="1">
    <citation type="submission" date="2017-12" db="EMBL/GenBank/DDBJ databases">
        <title>Sequencing the genomes of 1000 Actinobacteria strains.</title>
        <authorList>
            <person name="Klenk H.-P."/>
        </authorList>
    </citation>
    <scope>NUCLEOTIDE SEQUENCE [LARGE SCALE GENOMIC DNA]</scope>
    <source>
        <strain evidence="2 3">DSM 12806</strain>
    </source>
</reference>
<feature type="compositionally biased region" description="Basic residues" evidence="1">
    <location>
        <begin position="1"/>
        <end position="13"/>
    </location>
</feature>
<evidence type="ECO:0000313" key="2">
    <source>
        <dbReference type="EMBL" id="PKW26745.1"/>
    </source>
</evidence>
<dbReference type="Gene3D" id="3.20.20.140">
    <property type="entry name" value="Metal-dependent hydrolases"/>
    <property type="match status" value="1"/>
</dbReference>
<gene>
    <name evidence="2" type="ORF">ATL31_1566</name>
</gene>
<feature type="region of interest" description="Disordered" evidence="1">
    <location>
        <begin position="429"/>
        <end position="450"/>
    </location>
</feature>
<dbReference type="Proteomes" id="UP000233781">
    <property type="component" value="Unassembled WGS sequence"/>
</dbReference>
<feature type="region of interest" description="Disordered" evidence="1">
    <location>
        <begin position="1"/>
        <end position="37"/>
    </location>
</feature>
<dbReference type="AlphaFoldDB" id="A0A2N3YIR9"/>
<evidence type="ECO:0000256" key="1">
    <source>
        <dbReference type="SAM" id="MobiDB-lite"/>
    </source>
</evidence>
<dbReference type="InterPro" id="IPR016195">
    <property type="entry name" value="Pol/histidinol_Pase-like"/>
</dbReference>
<name>A0A2N3YIR9_9MICO</name>
<accession>A0A2N3YIR9</accession>
<evidence type="ECO:0000313" key="3">
    <source>
        <dbReference type="Proteomes" id="UP000233781"/>
    </source>
</evidence>
<protein>
    <recommendedName>
        <fullName evidence="4">Phosphoesterase</fullName>
    </recommendedName>
</protein>
<dbReference type="PROSITE" id="PS51318">
    <property type="entry name" value="TAT"/>
    <property type="match status" value="1"/>
</dbReference>
<proteinExistence type="predicted"/>
<dbReference type="SUPFAM" id="SSF89550">
    <property type="entry name" value="PHP domain-like"/>
    <property type="match status" value="1"/>
</dbReference>
<organism evidence="2 3">
    <name type="scientific">Phycicoccus duodecadis</name>
    <dbReference type="NCBI Taxonomy" id="173053"/>
    <lineage>
        <taxon>Bacteria</taxon>
        <taxon>Bacillati</taxon>
        <taxon>Actinomycetota</taxon>
        <taxon>Actinomycetes</taxon>
        <taxon>Micrococcales</taxon>
        <taxon>Intrasporangiaceae</taxon>
        <taxon>Phycicoccus</taxon>
    </lineage>
</organism>
<keyword evidence="3" id="KW-1185">Reference proteome</keyword>
<dbReference type="InterPro" id="IPR006311">
    <property type="entry name" value="TAT_signal"/>
</dbReference>
<evidence type="ECO:0008006" key="4">
    <source>
        <dbReference type="Google" id="ProtNLM"/>
    </source>
</evidence>
<comment type="caution">
    <text evidence="2">The sequence shown here is derived from an EMBL/GenBank/DDBJ whole genome shotgun (WGS) entry which is preliminary data.</text>
</comment>
<dbReference type="EMBL" id="PJNE01000001">
    <property type="protein sequence ID" value="PKW26745.1"/>
    <property type="molecule type" value="Genomic_DNA"/>
</dbReference>
<dbReference type="RefSeq" id="WP_211283984.1">
    <property type="nucleotide sequence ID" value="NZ_PJNE01000001.1"/>
</dbReference>
<sequence>MSHAHNHAHLHPHQPHDSWDAVDADAPEAGPPSRRQLLKYGGVGATLTAASAVVPASAFAAGHGRGRTGGRAWRAGDHHIHSEYSGRFDTSKNPPVFAKGADAVYPIVTNAIMAKNFGLSWVMCTDHGGPTHSKVNLELAYPDLLRSRRLVPEVLQFWGMEFDAPQMDHHTLMIPRRDDEAQLLYELESRYAKLDAFPSDPSRDTEAKMIEFLNHTQRMSSRPLVIAHHAARSASGLGVWGQDTPREFRNNQDVAPDVYVGFEGAPGHQAGPLNGDARGGYGNYPTHGGYDQMTAVVGGLWDSLLGEGRKWWITATSDSHVHWTRGGSDFWPGEYSKTYVSARQDYADVMDGLRTGRIFVTTGDLVTSLDVSASHAGRAATVGETVTVKRGRDNDVEVEIRFRPLQGTNGNGDRPQVRRVDVIAGDVTGPVADRDSASNPTTKVVGRYGPSDFRRHGEEWVVRHTLRDVTTRGYVRVRGTSTDEMEPAADGLESPWDDLWFYSNPVFIDVA</sequence>